<evidence type="ECO:0000313" key="2">
    <source>
        <dbReference type="EMBL" id="RWS22963.1"/>
    </source>
</evidence>
<dbReference type="OrthoDB" id="6537834at2759"/>
<dbReference type="InterPro" id="IPR015943">
    <property type="entry name" value="WD40/YVTN_repeat-like_dom_sf"/>
</dbReference>
<dbReference type="GO" id="GO:0005634">
    <property type="term" value="C:nucleus"/>
    <property type="evidence" value="ECO:0007669"/>
    <property type="project" value="InterPro"/>
</dbReference>
<evidence type="ECO:0000259" key="1">
    <source>
        <dbReference type="Pfam" id="PF03178"/>
    </source>
</evidence>
<dbReference type="VEuPathDB" id="VectorBase:LDEU009077"/>
<comment type="caution">
    <text evidence="2">The sequence shown here is derived from an EMBL/GenBank/DDBJ whole genome shotgun (WGS) entry which is preliminary data.</text>
</comment>
<dbReference type="InterPro" id="IPR050358">
    <property type="entry name" value="RSE1/DDB1/CFT1"/>
</dbReference>
<gene>
    <name evidence="2" type="ORF">B4U80_02574</name>
</gene>
<dbReference type="UniPathway" id="UPA00143"/>
<keyword evidence="3" id="KW-1185">Reference proteome</keyword>
<name>A0A443S634_9ACAR</name>
<dbReference type="Gene3D" id="2.130.10.10">
    <property type="entry name" value="YVTN repeat-like/Quinoprotein amine dehydrogenase"/>
    <property type="match status" value="1"/>
</dbReference>
<accession>A0A443S634</accession>
<dbReference type="Gene3D" id="1.10.150.910">
    <property type="match status" value="1"/>
</dbReference>
<proteinExistence type="predicted"/>
<dbReference type="PANTHER" id="PTHR10644">
    <property type="entry name" value="DNA REPAIR/RNA PROCESSING CPSF FAMILY"/>
    <property type="match status" value="1"/>
</dbReference>
<dbReference type="GO" id="GO:0003676">
    <property type="term" value="F:nucleic acid binding"/>
    <property type="evidence" value="ECO:0007669"/>
    <property type="project" value="InterPro"/>
</dbReference>
<protein>
    <recommendedName>
        <fullName evidence="1">RSE1/DDB1/CPSF1 C-terminal domain-containing protein</fullName>
    </recommendedName>
</protein>
<dbReference type="Pfam" id="PF03178">
    <property type="entry name" value="CPSF_A"/>
    <property type="match status" value="1"/>
</dbReference>
<dbReference type="GO" id="GO:0016567">
    <property type="term" value="P:protein ubiquitination"/>
    <property type="evidence" value="ECO:0007669"/>
    <property type="project" value="UniProtKB-UniPathway"/>
</dbReference>
<sequence>AATTDEERLHLQEVGLYHLGEFVNVFRHGSLVMQHPGESSTPTQGSVLFGTVTGAIGMVTQLPEKDYMFLHDIQSKLVKVIKSVGKIDHELYPFQKHCLIDNLLIKTEASYGFIDGDLIESFLDLIRDKMEEVAQGLLIDDGSGMKTEATVDDLIKYIEDLTRIH</sequence>
<feature type="non-terminal residue" evidence="2">
    <location>
        <position position="1"/>
    </location>
</feature>
<reference evidence="2 3" key="1">
    <citation type="journal article" date="2018" name="Gigascience">
        <title>Genomes of trombidid mites reveal novel predicted allergens and laterally-transferred genes associated with secondary metabolism.</title>
        <authorList>
            <person name="Dong X."/>
            <person name="Chaisiri K."/>
            <person name="Xia D."/>
            <person name="Armstrong S.D."/>
            <person name="Fang Y."/>
            <person name="Donnelly M.J."/>
            <person name="Kadowaki T."/>
            <person name="McGarry J.W."/>
            <person name="Darby A.C."/>
            <person name="Makepeace B.L."/>
        </authorList>
    </citation>
    <scope>NUCLEOTIDE SEQUENCE [LARGE SCALE GENOMIC DNA]</scope>
    <source>
        <strain evidence="2">UoL-UT</strain>
    </source>
</reference>
<dbReference type="EMBL" id="NCKV01007461">
    <property type="protein sequence ID" value="RWS22963.1"/>
    <property type="molecule type" value="Genomic_DNA"/>
</dbReference>
<dbReference type="InterPro" id="IPR004871">
    <property type="entry name" value="RSE1/DDB1/CPSF1_C"/>
</dbReference>
<feature type="domain" description="RSE1/DDB1/CPSF1 C-terminal" evidence="1">
    <location>
        <begin position="3"/>
        <end position="124"/>
    </location>
</feature>
<organism evidence="2 3">
    <name type="scientific">Leptotrombidium deliense</name>
    <dbReference type="NCBI Taxonomy" id="299467"/>
    <lineage>
        <taxon>Eukaryota</taxon>
        <taxon>Metazoa</taxon>
        <taxon>Ecdysozoa</taxon>
        <taxon>Arthropoda</taxon>
        <taxon>Chelicerata</taxon>
        <taxon>Arachnida</taxon>
        <taxon>Acari</taxon>
        <taxon>Acariformes</taxon>
        <taxon>Trombidiformes</taxon>
        <taxon>Prostigmata</taxon>
        <taxon>Anystina</taxon>
        <taxon>Parasitengona</taxon>
        <taxon>Trombiculoidea</taxon>
        <taxon>Trombiculidae</taxon>
        <taxon>Leptotrombidium</taxon>
    </lineage>
</organism>
<dbReference type="AlphaFoldDB" id="A0A443S634"/>
<dbReference type="Proteomes" id="UP000288716">
    <property type="component" value="Unassembled WGS sequence"/>
</dbReference>
<dbReference type="STRING" id="299467.A0A443S634"/>
<evidence type="ECO:0000313" key="3">
    <source>
        <dbReference type="Proteomes" id="UP000288716"/>
    </source>
</evidence>